<dbReference type="EMBL" id="BAABGF010000010">
    <property type="protein sequence ID" value="GAA4535434.1"/>
    <property type="molecule type" value="Genomic_DNA"/>
</dbReference>
<dbReference type="Proteomes" id="UP001501417">
    <property type="component" value="Unassembled WGS sequence"/>
</dbReference>
<evidence type="ECO:0000313" key="12">
    <source>
        <dbReference type="EMBL" id="GAA4535434.1"/>
    </source>
</evidence>
<dbReference type="InterPro" id="IPR027417">
    <property type="entry name" value="P-loop_NTPase"/>
</dbReference>
<feature type="region of interest" description="Disordered" evidence="10">
    <location>
        <begin position="1"/>
        <end position="33"/>
    </location>
</feature>
<dbReference type="InterPro" id="IPR003439">
    <property type="entry name" value="ABC_transporter-like_ATP-bd"/>
</dbReference>
<feature type="domain" description="ABC transporter" evidence="11">
    <location>
        <begin position="55"/>
        <end position="286"/>
    </location>
</feature>
<comment type="subcellular location">
    <subcellularLocation>
        <location evidence="1">Cell membrane</location>
        <topology evidence="1">Peripheral membrane protein</topology>
        <orientation evidence="1">Cytoplasmic side</orientation>
    </subcellularLocation>
</comment>
<keyword evidence="7" id="KW-0472">Membrane</keyword>
<evidence type="ECO:0000256" key="3">
    <source>
        <dbReference type="ARBA" id="ARBA00022475"/>
    </source>
</evidence>
<evidence type="ECO:0000256" key="4">
    <source>
        <dbReference type="ARBA" id="ARBA00022741"/>
    </source>
</evidence>
<evidence type="ECO:0000256" key="8">
    <source>
        <dbReference type="ARBA" id="ARBA00023251"/>
    </source>
</evidence>
<dbReference type="InterPro" id="IPR050763">
    <property type="entry name" value="ABC_transporter_ATP-binding"/>
</dbReference>
<evidence type="ECO:0000256" key="2">
    <source>
        <dbReference type="ARBA" id="ARBA00022448"/>
    </source>
</evidence>
<dbReference type="InterPro" id="IPR017871">
    <property type="entry name" value="ABC_transporter-like_CS"/>
</dbReference>
<proteinExistence type="inferred from homology"/>
<sequence length="364" mass="38990">MAPQSGVTRRTFTTLVPQQAQHSGGLPPPDLSPLPILLTHTDSHEILTPVSPLAIEVVGLTKTFGDNPPALNGVNFSVPAGTVCGLLGHNGAGKTTSINILSTLIRPTSGFARVNGYDVVRQSAQVRASIGMAGQFTGMDPMLTARENLVLYGRLRGLRRRQAKARADELIEQFDLVAVADRRVSTYSGGMWRRVDLASALVVLPNVLFLDEPTTGLDPRSRRTVWALVSSLALQGITVLLTTQYLEEADVLSDSIVVIDHGEVIASGTAEDLKRRVGISYCQVTPADPADLPRVAMALTGLEGIDINVDMNSVSVPAPDGVATLSEMFRRVDGIGIELADISLRKPSLDEAFLHLTEQTVTRT</sequence>
<dbReference type="Gene3D" id="3.40.50.300">
    <property type="entry name" value="P-loop containing nucleotide triphosphate hydrolases"/>
    <property type="match status" value="1"/>
</dbReference>
<dbReference type="GO" id="GO:0005524">
    <property type="term" value="F:ATP binding"/>
    <property type="evidence" value="ECO:0007669"/>
    <property type="project" value="UniProtKB-KW"/>
</dbReference>
<evidence type="ECO:0000256" key="10">
    <source>
        <dbReference type="SAM" id="MobiDB-lite"/>
    </source>
</evidence>
<gene>
    <name evidence="12" type="ORF">GCM10023161_08960</name>
</gene>
<dbReference type="SMART" id="SM00382">
    <property type="entry name" value="AAA"/>
    <property type="match status" value="1"/>
</dbReference>
<dbReference type="SUPFAM" id="SSF52540">
    <property type="entry name" value="P-loop containing nucleoside triphosphate hydrolases"/>
    <property type="match status" value="1"/>
</dbReference>
<dbReference type="PROSITE" id="PS00211">
    <property type="entry name" value="ABC_TRANSPORTER_1"/>
    <property type="match status" value="1"/>
</dbReference>
<dbReference type="InterPro" id="IPR003593">
    <property type="entry name" value="AAA+_ATPase"/>
</dbReference>
<evidence type="ECO:0000313" key="13">
    <source>
        <dbReference type="Proteomes" id="UP001501417"/>
    </source>
</evidence>
<organism evidence="12 13">
    <name type="scientific">Mycobacterium paraffinicum</name>
    <dbReference type="NCBI Taxonomy" id="53378"/>
    <lineage>
        <taxon>Bacteria</taxon>
        <taxon>Bacillati</taxon>
        <taxon>Actinomycetota</taxon>
        <taxon>Actinomycetes</taxon>
        <taxon>Mycobacteriales</taxon>
        <taxon>Mycobacteriaceae</taxon>
        <taxon>Mycobacterium</taxon>
    </lineage>
</organism>
<keyword evidence="6" id="KW-1278">Translocase</keyword>
<name>A0ABP8RCA8_9MYCO</name>
<evidence type="ECO:0000256" key="6">
    <source>
        <dbReference type="ARBA" id="ARBA00022967"/>
    </source>
</evidence>
<comment type="similarity">
    <text evidence="9">Belongs to the ABC transporter superfamily. Drug exporter-1 (DrugE1) (TC 3.A.1.105) family.</text>
</comment>
<keyword evidence="5 12" id="KW-0067">ATP-binding</keyword>
<evidence type="ECO:0000256" key="7">
    <source>
        <dbReference type="ARBA" id="ARBA00023136"/>
    </source>
</evidence>
<reference evidence="13" key="1">
    <citation type="journal article" date="2019" name="Int. J. Syst. Evol. Microbiol.">
        <title>The Global Catalogue of Microorganisms (GCM) 10K type strain sequencing project: providing services to taxonomists for standard genome sequencing and annotation.</title>
        <authorList>
            <consortium name="The Broad Institute Genomics Platform"/>
            <consortium name="The Broad Institute Genome Sequencing Center for Infectious Disease"/>
            <person name="Wu L."/>
            <person name="Ma J."/>
        </authorList>
    </citation>
    <scope>NUCLEOTIDE SEQUENCE [LARGE SCALE GENOMIC DNA]</scope>
    <source>
        <strain evidence="13">JCM 17782</strain>
    </source>
</reference>
<accession>A0ABP8RCA8</accession>
<evidence type="ECO:0000256" key="5">
    <source>
        <dbReference type="ARBA" id="ARBA00022840"/>
    </source>
</evidence>
<dbReference type="InterPro" id="IPR005894">
    <property type="entry name" value="DrrA"/>
</dbReference>
<feature type="compositionally biased region" description="Polar residues" evidence="10">
    <location>
        <begin position="1"/>
        <end position="22"/>
    </location>
</feature>
<keyword evidence="13" id="KW-1185">Reference proteome</keyword>
<dbReference type="NCBIfam" id="TIGR01188">
    <property type="entry name" value="drrA"/>
    <property type="match status" value="1"/>
</dbReference>
<evidence type="ECO:0000256" key="9">
    <source>
        <dbReference type="ARBA" id="ARBA00049985"/>
    </source>
</evidence>
<protein>
    <submittedName>
        <fullName evidence="12">ATP-binding cassette domain-containing protein</fullName>
    </submittedName>
</protein>
<dbReference type="PANTHER" id="PTHR42711">
    <property type="entry name" value="ABC TRANSPORTER ATP-BINDING PROTEIN"/>
    <property type="match status" value="1"/>
</dbReference>
<dbReference type="PROSITE" id="PS50893">
    <property type="entry name" value="ABC_TRANSPORTER_2"/>
    <property type="match status" value="1"/>
</dbReference>
<comment type="caution">
    <text evidence="12">The sequence shown here is derived from an EMBL/GenBank/DDBJ whole genome shotgun (WGS) entry which is preliminary data.</text>
</comment>
<keyword evidence="8" id="KW-0046">Antibiotic resistance</keyword>
<dbReference type="PANTHER" id="PTHR42711:SF19">
    <property type="entry name" value="DOXORUBICIN RESISTANCE ATP-BINDING PROTEIN DRRA"/>
    <property type="match status" value="1"/>
</dbReference>
<keyword evidence="3" id="KW-1003">Cell membrane</keyword>
<keyword evidence="4" id="KW-0547">Nucleotide-binding</keyword>
<dbReference type="Pfam" id="PF00005">
    <property type="entry name" value="ABC_tran"/>
    <property type="match status" value="1"/>
</dbReference>
<keyword evidence="2" id="KW-0813">Transport</keyword>
<evidence type="ECO:0000259" key="11">
    <source>
        <dbReference type="PROSITE" id="PS50893"/>
    </source>
</evidence>
<evidence type="ECO:0000256" key="1">
    <source>
        <dbReference type="ARBA" id="ARBA00004413"/>
    </source>
</evidence>